<dbReference type="AlphaFoldDB" id="A0A1L3MDH5"/>
<feature type="region of interest" description="Disordered" evidence="1">
    <location>
        <begin position="191"/>
        <end position="210"/>
    </location>
</feature>
<gene>
    <name evidence="4" type="ORF">ASJ30_01750</name>
</gene>
<keyword evidence="2" id="KW-0732">Signal</keyword>
<name>A0A1L3MDH5_9MICO</name>
<sequence>MVDDMKNIRRPALIALTAALAVGVSACGESDPAPGDGATTTSSAAQTSDETSAGETSSGATSETAPASSSGSDTWHTAIEAAEQEADGTAYEIDDQDDDETWEVDVAKGKTSSEVQIAADGTVRGEDDTDLDDDDRAGLAAAKITLVEAIEAALEEADGSLDDAELEEEGGKHFWQVTVDTADRTEVEVRVDVTSGTATVEPDDDNTDDD</sequence>
<feature type="compositionally biased region" description="Acidic residues" evidence="1">
    <location>
        <begin position="82"/>
        <end position="99"/>
    </location>
</feature>
<dbReference type="Proteomes" id="UP000182938">
    <property type="component" value="Chromosome"/>
</dbReference>
<accession>A0A1L3MDH5</accession>
<reference evidence="4 5" key="1">
    <citation type="submission" date="2015-11" db="EMBL/GenBank/DDBJ databases">
        <authorList>
            <person name="Zhang Y."/>
            <person name="Guo Z."/>
        </authorList>
    </citation>
    <scope>NUCLEOTIDE SEQUENCE [LARGE SCALE GENOMIC DNA]</scope>
    <source>
        <strain evidence="4 5">YFY001</strain>
    </source>
</reference>
<evidence type="ECO:0000256" key="2">
    <source>
        <dbReference type="SAM" id="SignalP"/>
    </source>
</evidence>
<dbReference type="Gene3D" id="3.10.450.40">
    <property type="match status" value="1"/>
</dbReference>
<feature type="compositionally biased region" description="Acidic residues" evidence="1">
    <location>
        <begin position="201"/>
        <end position="210"/>
    </location>
</feature>
<feature type="chain" id="PRO_5039157810" description="PepSY domain-containing protein" evidence="2">
    <location>
        <begin position="27"/>
        <end position="210"/>
    </location>
</feature>
<feature type="signal peptide" evidence="2">
    <location>
        <begin position="1"/>
        <end position="26"/>
    </location>
</feature>
<evidence type="ECO:0000256" key="1">
    <source>
        <dbReference type="SAM" id="MobiDB-lite"/>
    </source>
</evidence>
<evidence type="ECO:0000313" key="4">
    <source>
        <dbReference type="EMBL" id="APH00408.1"/>
    </source>
</evidence>
<evidence type="ECO:0000259" key="3">
    <source>
        <dbReference type="Pfam" id="PF03413"/>
    </source>
</evidence>
<dbReference type="EMBL" id="CP013290">
    <property type="protein sequence ID" value="APH00408.1"/>
    <property type="molecule type" value="Genomic_DNA"/>
</dbReference>
<feature type="region of interest" description="Disordered" evidence="1">
    <location>
        <begin position="26"/>
        <end position="99"/>
    </location>
</feature>
<dbReference type="KEGG" id="jte:ASJ30_01750"/>
<keyword evidence="5" id="KW-1185">Reference proteome</keyword>
<dbReference type="PROSITE" id="PS51257">
    <property type="entry name" value="PROKAR_LIPOPROTEIN"/>
    <property type="match status" value="1"/>
</dbReference>
<dbReference type="InterPro" id="IPR025711">
    <property type="entry name" value="PepSY"/>
</dbReference>
<protein>
    <recommendedName>
        <fullName evidence="3">PepSY domain-containing protein</fullName>
    </recommendedName>
</protein>
<feature type="compositionally biased region" description="Low complexity" evidence="1">
    <location>
        <begin position="38"/>
        <end position="72"/>
    </location>
</feature>
<evidence type="ECO:0000313" key="5">
    <source>
        <dbReference type="Proteomes" id="UP000182938"/>
    </source>
</evidence>
<proteinExistence type="predicted"/>
<feature type="domain" description="PepSY" evidence="3">
    <location>
        <begin position="143"/>
        <end position="197"/>
    </location>
</feature>
<organism evidence="4 5">
    <name type="scientific">Janibacter indicus</name>
    <dbReference type="NCBI Taxonomy" id="857417"/>
    <lineage>
        <taxon>Bacteria</taxon>
        <taxon>Bacillati</taxon>
        <taxon>Actinomycetota</taxon>
        <taxon>Actinomycetes</taxon>
        <taxon>Micrococcales</taxon>
        <taxon>Intrasporangiaceae</taxon>
        <taxon>Janibacter</taxon>
    </lineage>
</organism>
<dbReference type="Pfam" id="PF03413">
    <property type="entry name" value="PepSY"/>
    <property type="match status" value="1"/>
</dbReference>